<feature type="region of interest" description="Disordered" evidence="1">
    <location>
        <begin position="32"/>
        <end position="58"/>
    </location>
</feature>
<keyword evidence="3" id="KW-1185">Reference proteome</keyword>
<comment type="caution">
    <text evidence="2">The sequence shown here is derived from an EMBL/GenBank/DDBJ whole genome shotgun (WGS) entry which is preliminary data.</text>
</comment>
<evidence type="ECO:0000256" key="1">
    <source>
        <dbReference type="SAM" id="MobiDB-lite"/>
    </source>
</evidence>
<evidence type="ECO:0000313" key="3">
    <source>
        <dbReference type="Proteomes" id="UP000594638"/>
    </source>
</evidence>
<gene>
    <name evidence="2" type="ORF">OLEA9_A027392</name>
</gene>
<proteinExistence type="predicted"/>
<dbReference type="EMBL" id="CACTIH010009045">
    <property type="protein sequence ID" value="CAA3020843.1"/>
    <property type="molecule type" value="Genomic_DNA"/>
</dbReference>
<sequence length="143" mass="16171">MEWREIESESMAKFDSVGSSFRLQTEIRVRNFYDLDDEREEEDDGSRPENPVSMSEEKELIDAVNMLLTLVNGDFGPEPVNNFRGKVDESETMSSDSLTHGGTGENSKGKGISKRGFNTRKSGIFVRSHKSDNQTVDKKKRSD</sequence>
<reference evidence="2 3" key="1">
    <citation type="submission" date="2019-12" db="EMBL/GenBank/DDBJ databases">
        <authorList>
            <person name="Alioto T."/>
            <person name="Alioto T."/>
            <person name="Gomez Garrido J."/>
        </authorList>
    </citation>
    <scope>NUCLEOTIDE SEQUENCE [LARGE SCALE GENOMIC DNA]</scope>
</reference>
<dbReference type="Proteomes" id="UP000594638">
    <property type="component" value="Unassembled WGS sequence"/>
</dbReference>
<organism evidence="2 3">
    <name type="scientific">Olea europaea subsp. europaea</name>
    <dbReference type="NCBI Taxonomy" id="158383"/>
    <lineage>
        <taxon>Eukaryota</taxon>
        <taxon>Viridiplantae</taxon>
        <taxon>Streptophyta</taxon>
        <taxon>Embryophyta</taxon>
        <taxon>Tracheophyta</taxon>
        <taxon>Spermatophyta</taxon>
        <taxon>Magnoliopsida</taxon>
        <taxon>eudicotyledons</taxon>
        <taxon>Gunneridae</taxon>
        <taxon>Pentapetalae</taxon>
        <taxon>asterids</taxon>
        <taxon>lamiids</taxon>
        <taxon>Lamiales</taxon>
        <taxon>Oleaceae</taxon>
        <taxon>Oleeae</taxon>
        <taxon>Olea</taxon>
    </lineage>
</organism>
<dbReference type="AlphaFoldDB" id="A0A8S0UPI8"/>
<evidence type="ECO:0000313" key="2">
    <source>
        <dbReference type="EMBL" id="CAA3020843.1"/>
    </source>
</evidence>
<accession>A0A8S0UPI8</accession>
<feature type="region of interest" description="Disordered" evidence="1">
    <location>
        <begin position="75"/>
        <end position="143"/>
    </location>
</feature>
<name>A0A8S0UPI8_OLEEU</name>
<protein>
    <submittedName>
        <fullName evidence="2">Uncharacterized protein</fullName>
    </submittedName>
</protein>
<dbReference type="Gramene" id="OE9A027392T1">
    <property type="protein sequence ID" value="OE9A027392C1"/>
    <property type="gene ID" value="OE9A027392"/>
</dbReference>
<feature type="compositionally biased region" description="Acidic residues" evidence="1">
    <location>
        <begin position="34"/>
        <end position="44"/>
    </location>
</feature>